<name>A0A392SM29_9FABA</name>
<evidence type="ECO:0000259" key="1">
    <source>
        <dbReference type="Pfam" id="PF07727"/>
    </source>
</evidence>
<sequence>MSDLGDLSYFLGMEFVKTSKGLFLHQKKYVEDVLKRFHMRNCNPAITPRETGLKLSKNTNEELVDSTLYKQIIGSL</sequence>
<dbReference type="EMBL" id="LXQA010405436">
    <property type="protein sequence ID" value="MCI49719.1"/>
    <property type="molecule type" value="Genomic_DNA"/>
</dbReference>
<feature type="non-terminal residue" evidence="2">
    <location>
        <position position="76"/>
    </location>
</feature>
<dbReference type="Pfam" id="PF07727">
    <property type="entry name" value="RVT_2"/>
    <property type="match status" value="1"/>
</dbReference>
<proteinExistence type="predicted"/>
<comment type="caution">
    <text evidence="2">The sequence shown here is derived from an EMBL/GenBank/DDBJ whole genome shotgun (WGS) entry which is preliminary data.</text>
</comment>
<dbReference type="InterPro" id="IPR013103">
    <property type="entry name" value="RVT_2"/>
</dbReference>
<protein>
    <recommendedName>
        <fullName evidence="1">Reverse transcriptase Ty1/copia-type domain-containing protein</fullName>
    </recommendedName>
</protein>
<dbReference type="Proteomes" id="UP000265520">
    <property type="component" value="Unassembled WGS sequence"/>
</dbReference>
<evidence type="ECO:0000313" key="3">
    <source>
        <dbReference type="Proteomes" id="UP000265520"/>
    </source>
</evidence>
<organism evidence="2 3">
    <name type="scientific">Trifolium medium</name>
    <dbReference type="NCBI Taxonomy" id="97028"/>
    <lineage>
        <taxon>Eukaryota</taxon>
        <taxon>Viridiplantae</taxon>
        <taxon>Streptophyta</taxon>
        <taxon>Embryophyta</taxon>
        <taxon>Tracheophyta</taxon>
        <taxon>Spermatophyta</taxon>
        <taxon>Magnoliopsida</taxon>
        <taxon>eudicotyledons</taxon>
        <taxon>Gunneridae</taxon>
        <taxon>Pentapetalae</taxon>
        <taxon>rosids</taxon>
        <taxon>fabids</taxon>
        <taxon>Fabales</taxon>
        <taxon>Fabaceae</taxon>
        <taxon>Papilionoideae</taxon>
        <taxon>50 kb inversion clade</taxon>
        <taxon>NPAAA clade</taxon>
        <taxon>Hologalegina</taxon>
        <taxon>IRL clade</taxon>
        <taxon>Trifolieae</taxon>
        <taxon>Trifolium</taxon>
    </lineage>
</organism>
<keyword evidence="3" id="KW-1185">Reference proteome</keyword>
<dbReference type="AlphaFoldDB" id="A0A392SM29"/>
<feature type="domain" description="Reverse transcriptase Ty1/copia-type" evidence="1">
    <location>
        <begin position="1"/>
        <end position="49"/>
    </location>
</feature>
<reference evidence="2 3" key="1">
    <citation type="journal article" date="2018" name="Front. Plant Sci.">
        <title>Red Clover (Trifolium pratense) and Zigzag Clover (T. medium) - A Picture of Genomic Similarities and Differences.</title>
        <authorList>
            <person name="Dluhosova J."/>
            <person name="Istvanek J."/>
            <person name="Nedelnik J."/>
            <person name="Repkova J."/>
        </authorList>
    </citation>
    <scope>NUCLEOTIDE SEQUENCE [LARGE SCALE GENOMIC DNA]</scope>
    <source>
        <strain evidence="3">cv. 10/8</strain>
        <tissue evidence="2">Leaf</tissue>
    </source>
</reference>
<evidence type="ECO:0000313" key="2">
    <source>
        <dbReference type="EMBL" id="MCI49719.1"/>
    </source>
</evidence>
<accession>A0A392SM29</accession>